<evidence type="ECO:0000259" key="2">
    <source>
        <dbReference type="PROSITE" id="PS51664"/>
    </source>
</evidence>
<dbReference type="Gene3D" id="3.30.160.660">
    <property type="match status" value="1"/>
</dbReference>
<dbReference type="EMBL" id="BMNK01000001">
    <property type="protein sequence ID" value="GGP01769.1"/>
    <property type="molecule type" value="Genomic_DNA"/>
</dbReference>
<evidence type="ECO:0000256" key="1">
    <source>
        <dbReference type="SAM" id="MobiDB-lite"/>
    </source>
</evidence>
<dbReference type="Gene3D" id="3.30.1330.230">
    <property type="match status" value="1"/>
</dbReference>
<name>A0A918E3B5_9ACTN</name>
<dbReference type="Gene3D" id="3.30.40.250">
    <property type="match status" value="1"/>
</dbReference>
<proteinExistence type="predicted"/>
<dbReference type="AlphaFoldDB" id="A0A918E3B5"/>
<evidence type="ECO:0000313" key="3">
    <source>
        <dbReference type="EMBL" id="GGP01769.1"/>
    </source>
</evidence>
<dbReference type="NCBIfam" id="TIGR03882">
    <property type="entry name" value="cyclo_dehyd_2"/>
    <property type="match status" value="2"/>
</dbReference>
<reference evidence="3" key="1">
    <citation type="journal article" date="2014" name="Int. J. Syst. Evol. Microbiol.">
        <title>Complete genome sequence of Corynebacterium casei LMG S-19264T (=DSM 44701T), isolated from a smear-ripened cheese.</title>
        <authorList>
            <consortium name="US DOE Joint Genome Institute (JGI-PGF)"/>
            <person name="Walter F."/>
            <person name="Albersmeier A."/>
            <person name="Kalinowski J."/>
            <person name="Ruckert C."/>
        </authorList>
    </citation>
    <scope>NUCLEOTIDE SEQUENCE</scope>
    <source>
        <strain evidence="3">CGMCC 4.7430</strain>
    </source>
</reference>
<feature type="region of interest" description="Disordered" evidence="1">
    <location>
        <begin position="116"/>
        <end position="145"/>
    </location>
</feature>
<dbReference type="InterPro" id="IPR027624">
    <property type="entry name" value="TOMM_cyclo_SagD"/>
</dbReference>
<gene>
    <name evidence="3" type="ORF">GCM10012278_06330</name>
</gene>
<accession>A0A918E3B5</accession>
<dbReference type="PROSITE" id="PS51664">
    <property type="entry name" value="YCAO"/>
    <property type="match status" value="1"/>
</dbReference>
<dbReference type="RefSeq" id="WP_189136907.1">
    <property type="nucleotide sequence ID" value="NZ_BMNK01000001.1"/>
</dbReference>
<feature type="domain" description="YcaO" evidence="2">
    <location>
        <begin position="330"/>
        <end position="715"/>
    </location>
</feature>
<protein>
    <recommendedName>
        <fullName evidence="2">YcaO domain-containing protein</fullName>
    </recommendedName>
</protein>
<dbReference type="Proteomes" id="UP000660745">
    <property type="component" value="Unassembled WGS sequence"/>
</dbReference>
<dbReference type="InterPro" id="IPR022291">
    <property type="entry name" value="Bacteriocin_synth_cyclodeHase"/>
</dbReference>
<organism evidence="3 4">
    <name type="scientific">Nonomuraea glycinis</name>
    <dbReference type="NCBI Taxonomy" id="2047744"/>
    <lineage>
        <taxon>Bacteria</taxon>
        <taxon>Bacillati</taxon>
        <taxon>Actinomycetota</taxon>
        <taxon>Actinomycetes</taxon>
        <taxon>Streptosporangiales</taxon>
        <taxon>Streptosporangiaceae</taxon>
        <taxon>Nonomuraea</taxon>
    </lineage>
</organism>
<evidence type="ECO:0000313" key="4">
    <source>
        <dbReference type="Proteomes" id="UP000660745"/>
    </source>
</evidence>
<dbReference type="Gene3D" id="3.40.50.720">
    <property type="entry name" value="NAD(P)-binding Rossmann-like Domain"/>
    <property type="match status" value="2"/>
</dbReference>
<reference evidence="3" key="2">
    <citation type="submission" date="2020-09" db="EMBL/GenBank/DDBJ databases">
        <authorList>
            <person name="Sun Q."/>
            <person name="Zhou Y."/>
        </authorList>
    </citation>
    <scope>NUCLEOTIDE SEQUENCE</scope>
    <source>
        <strain evidence="3">CGMCC 4.7430</strain>
    </source>
</reference>
<dbReference type="InterPro" id="IPR003776">
    <property type="entry name" value="YcaO-like_dom"/>
</dbReference>
<dbReference type="NCBIfam" id="TIGR03604">
    <property type="entry name" value="TOMM_cyclo_SagD"/>
    <property type="match status" value="1"/>
</dbReference>
<feature type="compositionally biased region" description="Basic and acidic residues" evidence="1">
    <location>
        <begin position="121"/>
        <end position="135"/>
    </location>
</feature>
<dbReference type="Pfam" id="PF02624">
    <property type="entry name" value="YcaO"/>
    <property type="match status" value="1"/>
</dbReference>
<comment type="caution">
    <text evidence="3">The sequence shown here is derived from an EMBL/GenBank/DDBJ whole genome shotgun (WGS) entry which is preliminary data.</text>
</comment>
<dbReference type="PANTHER" id="PTHR37809">
    <property type="entry name" value="RIBOSOMAL PROTEIN S12 METHYLTHIOTRANSFERASE ACCESSORY FACTOR YCAO"/>
    <property type="match status" value="1"/>
</dbReference>
<dbReference type="PANTHER" id="PTHR37809:SF1">
    <property type="entry name" value="RIBOSOMAL PROTEIN S12 METHYLTHIOTRANSFERASE ACCESSORY FACTOR YCAO"/>
    <property type="match status" value="1"/>
</dbReference>
<sequence length="715" mass="76849">MTETRADTPPPRAQARPSTAVAVLGPGQVAEAIGGAGRIPYVAVGSVDDLTGSRAGAYSAVVVVSHGMEHASQRAVQEYASARRTPWLPVSLDSGWITIGPLVRPPRPGCPLCVRRRQSRNRQDASARRLLRERPGSAPRETTDSMVPPMLAAAVARLVRGELDGLVRDEPDGALLVRSELDGLVRDEPDGALLVRSELDGLVRGEPDGVPEGPDAARTDGAILRLSVLDGSARRHRFLADPWCPWCADLPPDTGAGAIPGDRPLPKDKASPGFRLSDLRSRDAELRGRYVDAETGLIGSVATGSVGGMPTAVARLAPGRVGHESQHGYGRAADYRSAGLTALAEALERSAGERPGGRRTTVHGSYEQLAADAIDPRTLGTHPEELYRLPDYPFVPFAPDQKTSWVWGYSFARAAPVLVPESAVYYGPPTGGGPRWMFESSNGCAAGSCLEEAILHGLLELAERDAFLMTWYARLPVPRVALDSAADRRIPLTEELLTRRYGYRVTVFSTMLEQRVPTFMTFAVNDTDPARPAMAFGAAAHLSPERAVLSTLWEITSLMEALGDGFDPDAVAPMVTDPLLVREMADHAALYTHPATRSRAGFLDTGGPPLSLGAVAARAGWPSHPDLSDDLRELTWRYLATGLDVIAVDTTSTEQAAGGFASAKVIVPGMLPMTFGHAYRRTEGLPRLLTVPRQLGYRDRDLRPDEINPHPHPFP</sequence>
<keyword evidence="4" id="KW-1185">Reference proteome</keyword>